<organism evidence="2 3">
    <name type="scientific">Rhynocoris fuscipes</name>
    <dbReference type="NCBI Taxonomy" id="488301"/>
    <lineage>
        <taxon>Eukaryota</taxon>
        <taxon>Metazoa</taxon>
        <taxon>Ecdysozoa</taxon>
        <taxon>Arthropoda</taxon>
        <taxon>Hexapoda</taxon>
        <taxon>Insecta</taxon>
        <taxon>Pterygota</taxon>
        <taxon>Neoptera</taxon>
        <taxon>Paraneoptera</taxon>
        <taxon>Hemiptera</taxon>
        <taxon>Heteroptera</taxon>
        <taxon>Panheteroptera</taxon>
        <taxon>Cimicomorpha</taxon>
        <taxon>Reduviidae</taxon>
        <taxon>Harpactorinae</taxon>
        <taxon>Harpactorini</taxon>
        <taxon>Rhynocoris</taxon>
    </lineage>
</organism>
<feature type="compositionally biased region" description="Low complexity" evidence="1">
    <location>
        <begin position="446"/>
        <end position="458"/>
    </location>
</feature>
<dbReference type="AlphaFoldDB" id="A0AAW1D7W6"/>
<name>A0AAW1D7W6_9HEMI</name>
<dbReference type="EMBL" id="JAPXFL010000006">
    <property type="protein sequence ID" value="KAK9505840.1"/>
    <property type="molecule type" value="Genomic_DNA"/>
</dbReference>
<comment type="caution">
    <text evidence="2">The sequence shown here is derived from an EMBL/GenBank/DDBJ whole genome shotgun (WGS) entry which is preliminary data.</text>
</comment>
<accession>A0AAW1D7W6</accession>
<feature type="compositionally biased region" description="Low complexity" evidence="1">
    <location>
        <begin position="266"/>
        <end position="319"/>
    </location>
</feature>
<feature type="region of interest" description="Disordered" evidence="1">
    <location>
        <begin position="248"/>
        <end position="336"/>
    </location>
</feature>
<reference evidence="2 3" key="1">
    <citation type="submission" date="2022-12" db="EMBL/GenBank/DDBJ databases">
        <title>Chromosome-level genome assembly of true bugs.</title>
        <authorList>
            <person name="Ma L."/>
            <person name="Li H."/>
        </authorList>
    </citation>
    <scope>NUCLEOTIDE SEQUENCE [LARGE SCALE GENOMIC DNA]</scope>
    <source>
        <strain evidence="2">Lab_2022b</strain>
    </source>
</reference>
<dbReference type="Proteomes" id="UP001461498">
    <property type="component" value="Unassembled WGS sequence"/>
</dbReference>
<evidence type="ECO:0000256" key="1">
    <source>
        <dbReference type="SAM" id="MobiDB-lite"/>
    </source>
</evidence>
<proteinExistence type="predicted"/>
<feature type="compositionally biased region" description="Polar residues" evidence="1">
    <location>
        <begin position="432"/>
        <end position="445"/>
    </location>
</feature>
<sequence length="552" mass="62225">MLLVTVCCAGPVPSNTNDVLSGQDFLAVFMRSSQRSRNVPSASVTQSSSSSSYFINRNLIQHHKDGVDYEFDKDDQSRLLSNNDDIIRTSITKSTHIERDKESEVLERIVQDESEVDTTNNEDTIESKTEDQEINTTTVTEQILISTTTDDSSITTTTEQPPVWDNDTELPSQVVSVRVSSSVVRQRPRIEEKPDIAEVQDEPVHTAAAVQRSHFGVDDNARSVTYKITSDEPEEERVSYSQEATVLRIEGRQSSSRRPLITYHHQQQQQREQQDQQDSYADSSQEYSSAAIPSLQQQQQQQSQHQQNEQTNNQLTTSQPPNKYHVTRTPEPTDHHTVSNYGQAQALTYHPVDLDTHPGNAPVTYETSVSSATSGSRVKFYSEPPAYRIQAADKRKDRRFDLSQYQEKVYGEPEKNYEVDEAVSVMTNGRTHGVQDHSTGVQQNKQTTTTDGVSTVQTPESQEGPTIPDIKPPILNKEENGQNDESKVGYVVEDRNYRKYRVEEKTPDGFIVGEYGVVSHDGDSLRGVRYTAESNINPRLIYDALVKFLSLK</sequence>
<evidence type="ECO:0000313" key="3">
    <source>
        <dbReference type="Proteomes" id="UP001461498"/>
    </source>
</evidence>
<gene>
    <name evidence="2" type="ORF">O3M35_009813</name>
</gene>
<keyword evidence="3" id="KW-1185">Reference proteome</keyword>
<protein>
    <submittedName>
        <fullName evidence="2">Uncharacterized protein</fullName>
    </submittedName>
</protein>
<evidence type="ECO:0000313" key="2">
    <source>
        <dbReference type="EMBL" id="KAK9505840.1"/>
    </source>
</evidence>
<feature type="region of interest" description="Disordered" evidence="1">
    <location>
        <begin position="432"/>
        <end position="484"/>
    </location>
</feature>